<dbReference type="CDD" id="cd00009">
    <property type="entry name" value="AAA"/>
    <property type="match status" value="1"/>
</dbReference>
<accession>A0A2T3MW55</accession>
<dbReference type="GO" id="GO:0005524">
    <property type="term" value="F:ATP binding"/>
    <property type="evidence" value="ECO:0007669"/>
    <property type="project" value="UniProtKB-KW"/>
</dbReference>
<evidence type="ECO:0000256" key="3">
    <source>
        <dbReference type="ARBA" id="ARBA00023015"/>
    </source>
</evidence>
<dbReference type="GO" id="GO:0006355">
    <property type="term" value="P:regulation of DNA-templated transcription"/>
    <property type="evidence" value="ECO:0007669"/>
    <property type="project" value="InterPro"/>
</dbReference>
<keyword evidence="1" id="KW-0547">Nucleotide-binding</keyword>
<dbReference type="InterPro" id="IPR058031">
    <property type="entry name" value="AAA_lid_NorR"/>
</dbReference>
<dbReference type="PANTHER" id="PTHR32071:SF120">
    <property type="entry name" value="TRANSCRIPTIONAL REGULATOR-RELATED"/>
    <property type="match status" value="1"/>
</dbReference>
<dbReference type="Pfam" id="PF00158">
    <property type="entry name" value="Sigma54_activat"/>
    <property type="match status" value="1"/>
</dbReference>
<dbReference type="InterPro" id="IPR002197">
    <property type="entry name" value="HTH_Fis"/>
</dbReference>
<dbReference type="AlphaFoldDB" id="A0A2T3MW55"/>
<organism evidence="6 7">
    <name type="scientific">Photobacterium lipolyticum</name>
    <dbReference type="NCBI Taxonomy" id="266810"/>
    <lineage>
        <taxon>Bacteria</taxon>
        <taxon>Pseudomonadati</taxon>
        <taxon>Pseudomonadota</taxon>
        <taxon>Gammaproteobacteria</taxon>
        <taxon>Vibrionales</taxon>
        <taxon>Vibrionaceae</taxon>
        <taxon>Photobacterium</taxon>
    </lineage>
</organism>
<keyword evidence="2" id="KW-0067">ATP-binding</keyword>
<dbReference type="SUPFAM" id="SSF52172">
    <property type="entry name" value="CheY-like"/>
    <property type="match status" value="1"/>
</dbReference>
<dbReference type="InterPro" id="IPR011006">
    <property type="entry name" value="CheY-like_superfamily"/>
</dbReference>
<dbReference type="Pfam" id="PF02954">
    <property type="entry name" value="HTH_8"/>
    <property type="match status" value="1"/>
</dbReference>
<dbReference type="Gene3D" id="1.10.8.60">
    <property type="match status" value="1"/>
</dbReference>
<dbReference type="SUPFAM" id="SSF52540">
    <property type="entry name" value="P-loop containing nucleoside triphosphate hydrolases"/>
    <property type="match status" value="1"/>
</dbReference>
<evidence type="ECO:0000259" key="5">
    <source>
        <dbReference type="PROSITE" id="PS50045"/>
    </source>
</evidence>
<dbReference type="GO" id="GO:0043565">
    <property type="term" value="F:sequence-specific DNA binding"/>
    <property type="evidence" value="ECO:0007669"/>
    <property type="project" value="InterPro"/>
</dbReference>
<protein>
    <submittedName>
        <fullName evidence="6">Sigma-54-dependent Fis family transcriptional regulator</fullName>
    </submittedName>
</protein>
<evidence type="ECO:0000256" key="2">
    <source>
        <dbReference type="ARBA" id="ARBA00022840"/>
    </source>
</evidence>
<evidence type="ECO:0000256" key="1">
    <source>
        <dbReference type="ARBA" id="ARBA00022741"/>
    </source>
</evidence>
<dbReference type="EMBL" id="PYMC01000010">
    <property type="protein sequence ID" value="PSW04213.1"/>
    <property type="molecule type" value="Genomic_DNA"/>
</dbReference>
<keyword evidence="7" id="KW-1185">Reference proteome</keyword>
<dbReference type="RefSeq" id="WP_107284086.1">
    <property type="nucleotide sequence ID" value="NZ_PYMC01000010.1"/>
</dbReference>
<sequence>MGRDLNTGDAPGALVVLGGIEEPWLASLEQAGWSCHRCYDLRAAESLLLDLGPCIGVVDLSQDDFSLQGIAALVNRNKQVRWLAMVREEQLGSAAICQFIVSFCIDYFTSPVPVSRLQETIGHQLGMLQLERKVWPQLGQFGQQGLQGTTDVMKKLRHHVKRMAMTNVPVFIQGEIGTGKELVARAIHQASTRAKYPFIQVNCEAISALWQSDAVATASDKDKGVCCFAAADQGVLYLHDISTLTDVRQQELLLFLQEGVFTAPDGQQIQADIRLIVSTSYPVEALVTEGKLRQDLLYRLNVLSLAVPSLRERGPDILLLAELFLVKFARQYNSAAKHFSEDAQKMLLSYPWPGNVRELISQMKRAVLLAEQQCIEADHLDIPRFSDDKQSLKRIREESERSALLTVLENNKGQVSAAARELGISRATMYRLLSKHDLDSAQRNFR</sequence>
<dbReference type="PRINTS" id="PR01590">
    <property type="entry name" value="HTHFIS"/>
</dbReference>
<evidence type="ECO:0000313" key="7">
    <source>
        <dbReference type="Proteomes" id="UP000240904"/>
    </source>
</evidence>
<proteinExistence type="predicted"/>
<gene>
    <name evidence="6" type="ORF">C9I89_14645</name>
</gene>
<feature type="domain" description="Sigma-54 factor interaction" evidence="5">
    <location>
        <begin position="146"/>
        <end position="368"/>
    </location>
</feature>
<name>A0A2T3MW55_9GAMM</name>
<dbReference type="InterPro" id="IPR045343">
    <property type="entry name" value="VpsR"/>
</dbReference>
<dbReference type="InterPro" id="IPR009057">
    <property type="entry name" value="Homeodomain-like_sf"/>
</dbReference>
<reference evidence="6 7" key="1">
    <citation type="submission" date="2018-03" db="EMBL/GenBank/DDBJ databases">
        <title>Whole genome sequencing of Histamine producing bacteria.</title>
        <authorList>
            <person name="Butler K."/>
        </authorList>
    </citation>
    <scope>NUCLEOTIDE SEQUENCE [LARGE SCALE GENOMIC DNA]</scope>
    <source>
        <strain evidence="6 7">DSM 16190</strain>
    </source>
</reference>
<dbReference type="Gene3D" id="1.10.10.60">
    <property type="entry name" value="Homeodomain-like"/>
    <property type="match status" value="1"/>
</dbReference>
<keyword evidence="4" id="KW-0804">Transcription</keyword>
<dbReference type="PANTHER" id="PTHR32071">
    <property type="entry name" value="TRANSCRIPTIONAL REGULATORY PROTEIN"/>
    <property type="match status" value="1"/>
</dbReference>
<dbReference type="InterPro" id="IPR002078">
    <property type="entry name" value="Sigma_54_int"/>
</dbReference>
<comment type="caution">
    <text evidence="6">The sequence shown here is derived from an EMBL/GenBank/DDBJ whole genome shotgun (WGS) entry which is preliminary data.</text>
</comment>
<evidence type="ECO:0000313" key="6">
    <source>
        <dbReference type="EMBL" id="PSW04213.1"/>
    </source>
</evidence>
<keyword evidence="3" id="KW-0805">Transcription regulation</keyword>
<dbReference type="PROSITE" id="PS50045">
    <property type="entry name" value="SIGMA54_INTERACT_4"/>
    <property type="match status" value="1"/>
</dbReference>
<dbReference type="Gene3D" id="3.40.50.300">
    <property type="entry name" value="P-loop containing nucleotide triphosphate hydrolases"/>
    <property type="match status" value="1"/>
</dbReference>
<dbReference type="InterPro" id="IPR027417">
    <property type="entry name" value="P-loop_NTPase"/>
</dbReference>
<dbReference type="SUPFAM" id="SSF46689">
    <property type="entry name" value="Homeodomain-like"/>
    <property type="match status" value="1"/>
</dbReference>
<evidence type="ECO:0000256" key="4">
    <source>
        <dbReference type="ARBA" id="ARBA00023163"/>
    </source>
</evidence>
<dbReference type="Pfam" id="PF20161">
    <property type="entry name" value="VpsR"/>
    <property type="match status" value="1"/>
</dbReference>
<dbReference type="Pfam" id="PF25601">
    <property type="entry name" value="AAA_lid_14"/>
    <property type="match status" value="1"/>
</dbReference>
<dbReference type="Proteomes" id="UP000240904">
    <property type="component" value="Unassembled WGS sequence"/>
</dbReference>
<dbReference type="OrthoDB" id="9804019at2"/>